<gene>
    <name evidence="2" type="ORF">HNR14_000032</name>
</gene>
<evidence type="ECO:0000313" key="2">
    <source>
        <dbReference type="EMBL" id="NYK08151.1"/>
    </source>
</evidence>
<keyword evidence="1" id="KW-0812">Transmembrane</keyword>
<dbReference type="AlphaFoldDB" id="A0A853DPB5"/>
<feature type="transmembrane region" description="Helical" evidence="1">
    <location>
        <begin position="170"/>
        <end position="191"/>
    </location>
</feature>
<protein>
    <submittedName>
        <fullName evidence="2">Uncharacterized protein</fullName>
    </submittedName>
</protein>
<keyword evidence="1" id="KW-0472">Membrane</keyword>
<feature type="transmembrane region" description="Helical" evidence="1">
    <location>
        <begin position="143"/>
        <end position="164"/>
    </location>
</feature>
<accession>A0A853DPB5</accession>
<dbReference type="RefSeq" id="WP_179699300.1">
    <property type="nucleotide sequence ID" value="NZ_BAAAHA010000002.1"/>
</dbReference>
<sequence length="220" mass="23417">MSTFDERMNEMRGWSSARATVDLDVTVDRMPGVVRQAVASVPRLGVSELGPEAGTLFRKTTLAYRAGTIALTFAPQGSRTRVVAVTRSSMPLVGTDYGRGDKDITALFEAMRAAVAGPKPVPFPLPHSPSPAMQRIAIERSRVFGVIFVVVGTIGWALAIALLISGGEPVSAVLLVGTWAVFIGAGIAQLVRARRRLKVFEAKYGAGAGQRRVAGRGWTP</sequence>
<comment type="caution">
    <text evidence="2">The sequence shown here is derived from an EMBL/GenBank/DDBJ whole genome shotgun (WGS) entry which is preliminary data.</text>
</comment>
<organism evidence="2 3">
    <name type="scientific">Leifsonia naganoensis</name>
    <dbReference type="NCBI Taxonomy" id="150025"/>
    <lineage>
        <taxon>Bacteria</taxon>
        <taxon>Bacillati</taxon>
        <taxon>Actinomycetota</taxon>
        <taxon>Actinomycetes</taxon>
        <taxon>Micrococcales</taxon>
        <taxon>Microbacteriaceae</taxon>
        <taxon>Leifsonia</taxon>
    </lineage>
</organism>
<proteinExistence type="predicted"/>
<name>A0A853DPB5_9MICO</name>
<reference evidence="2 3" key="1">
    <citation type="submission" date="2020-07" db="EMBL/GenBank/DDBJ databases">
        <title>Sequencing the genomes of 1000 actinobacteria strains.</title>
        <authorList>
            <person name="Klenk H.-P."/>
        </authorList>
    </citation>
    <scope>NUCLEOTIDE SEQUENCE [LARGE SCALE GENOMIC DNA]</scope>
    <source>
        <strain evidence="2 3">DSM 15166</strain>
    </source>
</reference>
<dbReference type="Proteomes" id="UP000521075">
    <property type="component" value="Unassembled WGS sequence"/>
</dbReference>
<keyword evidence="1" id="KW-1133">Transmembrane helix</keyword>
<evidence type="ECO:0000256" key="1">
    <source>
        <dbReference type="SAM" id="Phobius"/>
    </source>
</evidence>
<dbReference type="EMBL" id="JACCHJ010000001">
    <property type="protein sequence ID" value="NYK08151.1"/>
    <property type="molecule type" value="Genomic_DNA"/>
</dbReference>
<keyword evidence="3" id="KW-1185">Reference proteome</keyword>
<evidence type="ECO:0000313" key="3">
    <source>
        <dbReference type="Proteomes" id="UP000521075"/>
    </source>
</evidence>